<accession>A0A2T5ZV94</accession>
<reference evidence="1 2" key="1">
    <citation type="submission" date="2018-04" db="EMBL/GenBank/DDBJ databases">
        <title>Genomic Encyclopedia of Archaeal and Bacterial Type Strains, Phase II (KMG-II): from individual species to whole genera.</title>
        <authorList>
            <person name="Goeker M."/>
        </authorList>
    </citation>
    <scope>NUCLEOTIDE SEQUENCE [LARGE SCALE GENOMIC DNA]</scope>
    <source>
        <strain evidence="1 2">DSM 21823</strain>
    </source>
</reference>
<evidence type="ECO:0000313" key="2">
    <source>
        <dbReference type="Proteomes" id="UP000244224"/>
    </source>
</evidence>
<feature type="non-terminal residue" evidence="1">
    <location>
        <position position="43"/>
    </location>
</feature>
<gene>
    <name evidence="1" type="ORF">C8N34_1772</name>
</gene>
<dbReference type="EMBL" id="QBKP01000077">
    <property type="protein sequence ID" value="PTX35490.1"/>
    <property type="molecule type" value="Genomic_DNA"/>
</dbReference>
<protein>
    <submittedName>
        <fullName evidence="1">Uncharacterized protein</fullName>
    </submittedName>
</protein>
<proteinExistence type="predicted"/>
<dbReference type="AlphaFoldDB" id="A0A2T5ZV94"/>
<name>A0A2T5ZV94_9RHOB</name>
<evidence type="ECO:0000313" key="1">
    <source>
        <dbReference type="EMBL" id="PTX35490.1"/>
    </source>
</evidence>
<organism evidence="1 2">
    <name type="scientific">Gemmobacter caeni</name>
    <dbReference type="NCBI Taxonomy" id="589035"/>
    <lineage>
        <taxon>Bacteria</taxon>
        <taxon>Pseudomonadati</taxon>
        <taxon>Pseudomonadota</taxon>
        <taxon>Alphaproteobacteria</taxon>
        <taxon>Rhodobacterales</taxon>
        <taxon>Paracoccaceae</taxon>
        <taxon>Gemmobacter</taxon>
    </lineage>
</organism>
<comment type="caution">
    <text evidence="1">The sequence shown here is derived from an EMBL/GenBank/DDBJ whole genome shotgun (WGS) entry which is preliminary data.</text>
</comment>
<dbReference type="Proteomes" id="UP000244224">
    <property type="component" value="Unassembled WGS sequence"/>
</dbReference>
<keyword evidence="2" id="KW-1185">Reference proteome</keyword>
<sequence length="43" mass="4514">MWLFVPPEDMTAFAASAFAPVSEASISAYTSQSPDIGLCVMSS</sequence>